<accession>A0A7K3WSV9</accession>
<evidence type="ECO:0000256" key="1">
    <source>
        <dbReference type="SAM" id="SignalP"/>
    </source>
</evidence>
<feature type="signal peptide" evidence="1">
    <location>
        <begin position="1"/>
        <end position="19"/>
    </location>
</feature>
<dbReference type="Pfam" id="PF11306">
    <property type="entry name" value="DUF3108"/>
    <property type="match status" value="1"/>
</dbReference>
<dbReference type="AlphaFoldDB" id="A0A7K3WSV9"/>
<protein>
    <submittedName>
        <fullName evidence="2">DUF3108 domain-containing protein</fullName>
    </submittedName>
</protein>
<feature type="chain" id="PRO_5029460081" evidence="1">
    <location>
        <begin position="20"/>
        <end position="273"/>
    </location>
</feature>
<proteinExistence type="predicted"/>
<dbReference type="InterPro" id="IPR021457">
    <property type="entry name" value="DUF3108"/>
</dbReference>
<dbReference type="Proteomes" id="UP000486602">
    <property type="component" value="Unassembled WGS sequence"/>
</dbReference>
<evidence type="ECO:0000313" key="2">
    <source>
        <dbReference type="EMBL" id="NEN24574.1"/>
    </source>
</evidence>
<dbReference type="EMBL" id="JAAGVY010000028">
    <property type="protein sequence ID" value="NEN24574.1"/>
    <property type="molecule type" value="Genomic_DNA"/>
</dbReference>
<reference evidence="2 3" key="1">
    <citation type="submission" date="2020-02" db="EMBL/GenBank/DDBJ databases">
        <title>Out from the shadows clarifying the taxonomy of the family Cryomorphaceae and related taxa by utilizing the GTDB taxonomic framework.</title>
        <authorList>
            <person name="Bowman J.P."/>
        </authorList>
    </citation>
    <scope>NUCLEOTIDE SEQUENCE [LARGE SCALE GENOMIC DNA]</scope>
    <source>
        <strain evidence="2 3">QSSC 1-22</strain>
    </source>
</reference>
<organism evidence="2 3">
    <name type="scientific">Cryomorpha ignava</name>
    <dbReference type="NCBI Taxonomy" id="101383"/>
    <lineage>
        <taxon>Bacteria</taxon>
        <taxon>Pseudomonadati</taxon>
        <taxon>Bacteroidota</taxon>
        <taxon>Flavobacteriia</taxon>
        <taxon>Flavobacteriales</taxon>
        <taxon>Cryomorphaceae</taxon>
        <taxon>Cryomorpha</taxon>
    </lineage>
</organism>
<evidence type="ECO:0000313" key="3">
    <source>
        <dbReference type="Proteomes" id="UP000486602"/>
    </source>
</evidence>
<sequence length="273" mass="31242">MNKIFLISILLISTFAAFGQKTPQVASLDTLPVIELATVQNEAFTAGEYLKFVLHYGIIDAGEAELTVNHAGKKYMGRSAYHIVGTGKTLGAFNWFFKVRDRYETFLDAQGIFPWQFVRDIREGGYEKKQEYAFYQHKAAVKTNKGKTYKIPPFSQDMLSSFYYARTFDFSNAQYGQVYTIPTFVDDEEYPLQIKFIGREEVKVRSGTYKCLKFVPVVQEGRIFKEEEDMTVWITDDKNKILILAQAKVLVGSIKMELVDYKNLANPISIVSN</sequence>
<comment type="caution">
    <text evidence="2">The sequence shown here is derived from an EMBL/GenBank/DDBJ whole genome shotgun (WGS) entry which is preliminary data.</text>
</comment>
<keyword evidence="1" id="KW-0732">Signal</keyword>
<dbReference type="RefSeq" id="WP_163285967.1">
    <property type="nucleotide sequence ID" value="NZ_JAAGVY010000028.1"/>
</dbReference>
<gene>
    <name evidence="2" type="ORF">G3O08_13785</name>
</gene>
<keyword evidence="3" id="KW-1185">Reference proteome</keyword>
<name>A0A7K3WSV9_9FLAO</name>